<proteinExistence type="predicted"/>
<dbReference type="Proteomes" id="UP001303115">
    <property type="component" value="Unassembled WGS sequence"/>
</dbReference>
<dbReference type="EMBL" id="MU854669">
    <property type="protein sequence ID" value="KAK4031967.1"/>
    <property type="molecule type" value="Genomic_DNA"/>
</dbReference>
<reference evidence="2" key="1">
    <citation type="journal article" date="2023" name="Mol. Phylogenet. Evol.">
        <title>Genome-scale phylogeny and comparative genomics of the fungal order Sordariales.</title>
        <authorList>
            <person name="Hensen N."/>
            <person name="Bonometti L."/>
            <person name="Westerberg I."/>
            <person name="Brannstrom I.O."/>
            <person name="Guillou S."/>
            <person name="Cros-Aarteil S."/>
            <person name="Calhoun S."/>
            <person name="Haridas S."/>
            <person name="Kuo A."/>
            <person name="Mondo S."/>
            <person name="Pangilinan J."/>
            <person name="Riley R."/>
            <person name="LaButti K."/>
            <person name="Andreopoulos B."/>
            <person name="Lipzen A."/>
            <person name="Chen C."/>
            <person name="Yan M."/>
            <person name="Daum C."/>
            <person name="Ng V."/>
            <person name="Clum A."/>
            <person name="Steindorff A."/>
            <person name="Ohm R.A."/>
            <person name="Martin F."/>
            <person name="Silar P."/>
            <person name="Natvig D.O."/>
            <person name="Lalanne C."/>
            <person name="Gautier V."/>
            <person name="Ament-Velasquez S.L."/>
            <person name="Kruys A."/>
            <person name="Hutchinson M.I."/>
            <person name="Powell A.J."/>
            <person name="Barry K."/>
            <person name="Miller A.N."/>
            <person name="Grigoriev I.V."/>
            <person name="Debuchy R."/>
            <person name="Gladieux P."/>
            <person name="Hiltunen Thoren M."/>
            <person name="Johannesson H."/>
        </authorList>
    </citation>
    <scope>NUCLEOTIDE SEQUENCE [LARGE SCALE GENOMIC DNA]</scope>
    <source>
        <strain evidence="2">CBS 284.82</strain>
    </source>
</reference>
<name>A0AAN6P9K1_9PEZI</name>
<protein>
    <submittedName>
        <fullName evidence="1">Uncharacterized protein</fullName>
    </submittedName>
</protein>
<accession>A0AAN6P9K1</accession>
<sequence length="264" mass="30389">MATTPDAPRLPMDPRLSSPANYFRDVVISSITSLYQSLPHIDTSNIQLPPPGGWPEISSASLAAKGLHKTDEAVELLRHLPYIIAKCPWVAPDSFVLDYRRFLEGEDGKYLFLWELAGYDDSDSVPPWVVQLTTGNDASLKAYMLDTSDGTVTKYAQQVVYPDPARLYSRNDPRCWRNFCDDQTWPVEQFVRECQAKYRSLEWLGMPGNMKWPGVLQYSDDVEPDGFLYKENIKIREIYREYGWPESYRGGECRGAIQHYWDNR</sequence>
<organism evidence="1 2">
    <name type="scientific">Parachaetomium inaequale</name>
    <dbReference type="NCBI Taxonomy" id="2588326"/>
    <lineage>
        <taxon>Eukaryota</taxon>
        <taxon>Fungi</taxon>
        <taxon>Dikarya</taxon>
        <taxon>Ascomycota</taxon>
        <taxon>Pezizomycotina</taxon>
        <taxon>Sordariomycetes</taxon>
        <taxon>Sordariomycetidae</taxon>
        <taxon>Sordariales</taxon>
        <taxon>Chaetomiaceae</taxon>
        <taxon>Parachaetomium</taxon>
    </lineage>
</organism>
<dbReference type="AlphaFoldDB" id="A0AAN6P9K1"/>
<keyword evidence="2" id="KW-1185">Reference proteome</keyword>
<evidence type="ECO:0000313" key="1">
    <source>
        <dbReference type="EMBL" id="KAK4031967.1"/>
    </source>
</evidence>
<comment type="caution">
    <text evidence="1">The sequence shown here is derived from an EMBL/GenBank/DDBJ whole genome shotgun (WGS) entry which is preliminary data.</text>
</comment>
<gene>
    <name evidence="1" type="ORF">C8A01DRAFT_20893</name>
</gene>
<evidence type="ECO:0000313" key="2">
    <source>
        <dbReference type="Proteomes" id="UP001303115"/>
    </source>
</evidence>